<dbReference type="Gene3D" id="3.40.630.10">
    <property type="entry name" value="Zn peptidases"/>
    <property type="match status" value="1"/>
</dbReference>
<dbReference type="GO" id="GO:0008777">
    <property type="term" value="F:acetylornithine deacetylase activity"/>
    <property type="evidence" value="ECO:0007669"/>
    <property type="project" value="UniProtKB-EC"/>
</dbReference>
<gene>
    <name evidence="11" type="primary">argE</name>
    <name evidence="11" type="ORF">OEZ71_14490</name>
</gene>
<keyword evidence="12" id="KW-1185">Reference proteome</keyword>
<keyword evidence="4" id="KW-0055">Arginine biosynthesis</keyword>
<protein>
    <submittedName>
        <fullName evidence="11">Acetylornithine deacetylase</fullName>
        <ecNumber evidence="11">3.5.1.16</ecNumber>
    </submittedName>
</protein>
<dbReference type="SUPFAM" id="SSF53187">
    <property type="entry name" value="Zn-dependent exopeptidases"/>
    <property type="match status" value="1"/>
</dbReference>
<dbReference type="CDD" id="cd03894">
    <property type="entry name" value="M20_ArgE"/>
    <property type="match status" value="1"/>
</dbReference>
<proteinExistence type="inferred from homology"/>
<dbReference type="PANTHER" id="PTHR43808:SF31">
    <property type="entry name" value="N-ACETYL-L-CITRULLINE DEACETYLASE"/>
    <property type="match status" value="1"/>
</dbReference>
<evidence type="ECO:0000256" key="5">
    <source>
        <dbReference type="ARBA" id="ARBA00022605"/>
    </source>
</evidence>
<reference evidence="11 12" key="1">
    <citation type="submission" date="2022-10" db="EMBL/GenBank/DDBJ databases">
        <title>Defluviimonas sp. nov., isolated from ocean surface sediments.</title>
        <authorList>
            <person name="He W."/>
            <person name="Wang L."/>
            <person name="Zhang D.-F."/>
        </authorList>
    </citation>
    <scope>NUCLEOTIDE SEQUENCE [LARGE SCALE GENOMIC DNA]</scope>
    <source>
        <strain evidence="11 12">WL0050</strain>
    </source>
</reference>
<dbReference type="PROSITE" id="PS00759">
    <property type="entry name" value="ARGE_DAPE_CPG2_2"/>
    <property type="match status" value="1"/>
</dbReference>
<evidence type="ECO:0000256" key="4">
    <source>
        <dbReference type="ARBA" id="ARBA00022571"/>
    </source>
</evidence>
<keyword evidence="8" id="KW-0862">Zinc</keyword>
<keyword evidence="5" id="KW-0028">Amino-acid biosynthesis</keyword>
<dbReference type="PROSITE" id="PS00758">
    <property type="entry name" value="ARGE_DAPE_CPG2_1"/>
    <property type="match status" value="1"/>
</dbReference>
<dbReference type="InterPro" id="IPR050072">
    <property type="entry name" value="Peptidase_M20A"/>
</dbReference>
<evidence type="ECO:0000256" key="2">
    <source>
        <dbReference type="ARBA" id="ARBA00005691"/>
    </source>
</evidence>
<keyword evidence="3" id="KW-0963">Cytoplasm</keyword>
<dbReference type="Gene3D" id="3.30.70.360">
    <property type="match status" value="1"/>
</dbReference>
<dbReference type="Pfam" id="PF01546">
    <property type="entry name" value="Peptidase_M20"/>
    <property type="match status" value="1"/>
</dbReference>
<dbReference type="Pfam" id="PF07687">
    <property type="entry name" value="M20_dimer"/>
    <property type="match status" value="1"/>
</dbReference>
<dbReference type="EMBL" id="JAOWKZ010000003">
    <property type="protein sequence ID" value="MCV2873506.1"/>
    <property type="molecule type" value="Genomic_DNA"/>
</dbReference>
<dbReference type="InterPro" id="IPR002933">
    <property type="entry name" value="Peptidase_M20"/>
</dbReference>
<evidence type="ECO:0000256" key="1">
    <source>
        <dbReference type="ARBA" id="ARBA00001947"/>
    </source>
</evidence>
<accession>A0ABT2ZQR7</accession>
<dbReference type="InterPro" id="IPR011650">
    <property type="entry name" value="Peptidase_M20_dimer"/>
</dbReference>
<evidence type="ECO:0000313" key="11">
    <source>
        <dbReference type="EMBL" id="MCV2873506.1"/>
    </source>
</evidence>
<comment type="similarity">
    <text evidence="2">Belongs to the peptidase M20A family. ArgE subfamily.</text>
</comment>
<evidence type="ECO:0000256" key="7">
    <source>
        <dbReference type="ARBA" id="ARBA00022801"/>
    </source>
</evidence>
<dbReference type="NCBIfam" id="TIGR01892">
    <property type="entry name" value="AcOrn-deacetyl"/>
    <property type="match status" value="1"/>
</dbReference>
<name>A0ABT2ZQR7_9RHOB</name>
<keyword evidence="9" id="KW-0170">Cobalt</keyword>
<organism evidence="11 12">
    <name type="scientific">Albidovulum litorale</name>
    <dbReference type="NCBI Taxonomy" id="2984134"/>
    <lineage>
        <taxon>Bacteria</taxon>
        <taxon>Pseudomonadati</taxon>
        <taxon>Pseudomonadota</taxon>
        <taxon>Alphaproteobacteria</taxon>
        <taxon>Rhodobacterales</taxon>
        <taxon>Paracoccaceae</taxon>
        <taxon>Albidovulum</taxon>
    </lineage>
</organism>
<dbReference type="EC" id="3.5.1.16" evidence="11"/>
<dbReference type="SUPFAM" id="SSF55031">
    <property type="entry name" value="Bacterial exopeptidase dimerisation domain"/>
    <property type="match status" value="1"/>
</dbReference>
<evidence type="ECO:0000256" key="9">
    <source>
        <dbReference type="ARBA" id="ARBA00023285"/>
    </source>
</evidence>
<dbReference type="RefSeq" id="WP_263740712.1">
    <property type="nucleotide sequence ID" value="NZ_JAOWKZ010000003.1"/>
</dbReference>
<evidence type="ECO:0000256" key="8">
    <source>
        <dbReference type="ARBA" id="ARBA00022833"/>
    </source>
</evidence>
<comment type="caution">
    <text evidence="11">The sequence shown here is derived from an EMBL/GenBank/DDBJ whole genome shotgun (WGS) entry which is preliminary data.</text>
</comment>
<evidence type="ECO:0000256" key="3">
    <source>
        <dbReference type="ARBA" id="ARBA00022490"/>
    </source>
</evidence>
<dbReference type="InterPro" id="IPR010169">
    <property type="entry name" value="AcOrn-deacetyl"/>
</dbReference>
<feature type="domain" description="Peptidase M20 dimerisation" evidence="10">
    <location>
        <begin position="170"/>
        <end position="283"/>
    </location>
</feature>
<dbReference type="Proteomes" id="UP001652564">
    <property type="component" value="Unassembled WGS sequence"/>
</dbReference>
<dbReference type="InterPro" id="IPR036264">
    <property type="entry name" value="Bact_exopeptidase_dim_dom"/>
</dbReference>
<evidence type="ECO:0000313" key="12">
    <source>
        <dbReference type="Proteomes" id="UP001652564"/>
    </source>
</evidence>
<dbReference type="NCBIfam" id="NF005710">
    <property type="entry name" value="PRK07522.1"/>
    <property type="match status" value="1"/>
</dbReference>
<keyword evidence="7 11" id="KW-0378">Hydrolase</keyword>
<dbReference type="PANTHER" id="PTHR43808">
    <property type="entry name" value="ACETYLORNITHINE DEACETYLASE"/>
    <property type="match status" value="1"/>
</dbReference>
<evidence type="ECO:0000259" key="10">
    <source>
        <dbReference type="Pfam" id="PF07687"/>
    </source>
</evidence>
<sequence>MKLVLETLDRLIGFDTVSARSNLSLIGFVEAFCRERGAETRRISGTTSDKCGLIARFGPDREDGILLSGHTDVVPAEGQNWTRPPFALTREGDRLFGRGTTDMKGFLACMLDAADTAARADLTRPLTLLFSYDEEIGCVGIQEMRPELETLLRPQRLCIVGEPTGMQVATGHKGKAALKARCTGQSGHSALAPHFVNALHLASDFVTGLRGVQAWFEANGARDAAYDVPYTTLHAGRMTGGTALNIVPDRAEVDFEYRYLPADGDAAVLSRIEKMADSIAASYAGRWDGAAIAIERLNAYPGLEIAADAQAVRLACDLSPVAGLTKVAFGTEAGVISALGIPTVVCGPGSMAGQGHKPHEYIELSQLNACKTMLDRTVGTLT</sequence>
<comment type="cofactor">
    <cofactor evidence="1">
        <name>Zn(2+)</name>
        <dbReference type="ChEBI" id="CHEBI:29105"/>
    </cofactor>
</comment>
<keyword evidence="6" id="KW-0479">Metal-binding</keyword>
<dbReference type="InterPro" id="IPR001261">
    <property type="entry name" value="ArgE/DapE_CS"/>
</dbReference>
<evidence type="ECO:0000256" key="6">
    <source>
        <dbReference type="ARBA" id="ARBA00022723"/>
    </source>
</evidence>